<evidence type="ECO:0000313" key="4">
    <source>
        <dbReference type="Proteomes" id="UP001465426"/>
    </source>
</evidence>
<dbReference type="PANTHER" id="PTHR11934:SF0">
    <property type="entry name" value="RIBOSE-5-PHOSPHATE ISOMERASE"/>
    <property type="match status" value="1"/>
</dbReference>
<dbReference type="GO" id="GO:0004751">
    <property type="term" value="F:ribose-5-phosphate isomerase activity"/>
    <property type="evidence" value="ECO:0007669"/>
    <property type="project" value="UniProtKB-EC"/>
</dbReference>
<name>A0ABV1F4B4_9BACI</name>
<dbReference type="EC" id="5.3.1.6" evidence="2"/>
<proteinExistence type="inferred from homology"/>
<dbReference type="Gene3D" id="3.40.50.1360">
    <property type="match status" value="1"/>
</dbReference>
<evidence type="ECO:0000256" key="2">
    <source>
        <dbReference type="HAMAP-Rule" id="MF_00170"/>
    </source>
</evidence>
<dbReference type="InterPro" id="IPR037171">
    <property type="entry name" value="NagB/RpiA_transferase-like"/>
</dbReference>
<dbReference type="SUPFAM" id="SSF75445">
    <property type="entry name" value="D-ribose-5-phosphate isomerase (RpiA), lid domain"/>
    <property type="match status" value="1"/>
</dbReference>
<dbReference type="Proteomes" id="UP001465426">
    <property type="component" value="Unassembled WGS sequence"/>
</dbReference>
<feature type="binding site" evidence="2">
    <location>
        <position position="124"/>
    </location>
    <ligand>
        <name>substrate</name>
    </ligand>
</feature>
<evidence type="ECO:0000313" key="3">
    <source>
        <dbReference type="EMBL" id="MEQ2468222.1"/>
    </source>
</evidence>
<feature type="binding site" evidence="2">
    <location>
        <begin position="84"/>
        <end position="87"/>
    </location>
    <ligand>
        <name>substrate</name>
    </ligand>
</feature>
<gene>
    <name evidence="2 3" type="primary">rpiA</name>
    <name evidence="3" type="ORF">WMO63_21420</name>
</gene>
<organism evidence="3 4">
    <name type="scientific">Niallia hominis</name>
    <dbReference type="NCBI Taxonomy" id="3133173"/>
    <lineage>
        <taxon>Bacteria</taxon>
        <taxon>Bacillati</taxon>
        <taxon>Bacillota</taxon>
        <taxon>Bacilli</taxon>
        <taxon>Bacillales</taxon>
        <taxon>Bacillaceae</taxon>
        <taxon>Niallia</taxon>
    </lineage>
</organism>
<dbReference type="EMBL" id="JBBMFN010000085">
    <property type="protein sequence ID" value="MEQ2468222.1"/>
    <property type="molecule type" value="Genomic_DNA"/>
</dbReference>
<dbReference type="SUPFAM" id="SSF100950">
    <property type="entry name" value="NagB/RpiA/CoA transferase-like"/>
    <property type="match status" value="1"/>
</dbReference>
<comment type="similarity">
    <text evidence="2">Belongs to the ribose 5-phosphate isomerase family.</text>
</comment>
<comment type="caution">
    <text evidence="3">The sequence shown here is derived from an EMBL/GenBank/DDBJ whole genome shotgun (WGS) entry which is preliminary data.</text>
</comment>
<keyword evidence="4" id="KW-1185">Reference proteome</keyword>
<comment type="pathway">
    <text evidence="2">Carbohydrate degradation; pentose phosphate pathway; D-ribose 5-phosphate from D-ribulose 5-phosphate (non-oxidative stage): step 1/1.</text>
</comment>
<dbReference type="PANTHER" id="PTHR11934">
    <property type="entry name" value="RIBOSE-5-PHOSPHATE ISOMERASE"/>
    <property type="match status" value="1"/>
</dbReference>
<protein>
    <recommendedName>
        <fullName evidence="2">Ribose-5-phosphate isomerase A</fullName>
        <ecNumber evidence="2">5.3.1.6</ecNumber>
    </recommendedName>
    <alternativeName>
        <fullName evidence="2">Phosphoriboisomerase A</fullName>
        <shortName evidence="2">PRI</shortName>
    </alternativeName>
</protein>
<feature type="binding site" evidence="2">
    <location>
        <begin position="97"/>
        <end position="100"/>
    </location>
    <ligand>
        <name>substrate</name>
    </ligand>
</feature>
<comment type="catalytic activity">
    <reaction evidence="2">
        <text>aldehydo-D-ribose 5-phosphate = D-ribulose 5-phosphate</text>
        <dbReference type="Rhea" id="RHEA:14657"/>
        <dbReference type="ChEBI" id="CHEBI:58121"/>
        <dbReference type="ChEBI" id="CHEBI:58273"/>
        <dbReference type="EC" id="5.3.1.6"/>
    </reaction>
</comment>
<dbReference type="RefSeq" id="WP_031538533.1">
    <property type="nucleotide sequence ID" value="NZ_JBBMFN010000085.1"/>
</dbReference>
<comment type="subunit">
    <text evidence="2">Homodimer.</text>
</comment>
<dbReference type="Pfam" id="PF06026">
    <property type="entry name" value="Rib_5-P_isom_A"/>
    <property type="match status" value="1"/>
</dbReference>
<accession>A0ABV1F4B4</accession>
<sequence length="229" mass="24830">MDRQAEKALVGETAAIQYVKDGMTVGLGTGSTAFYVIKTMGEMIKAGMNLKGVATSKATEKLASEYGIQLVDINEVEELDIAIDGADEIDANFFAIKGGGGALLREKIIASAAKTFIVVADGSKKVQTLGHFPLPVEVVPFGYKQTEKAIQKLGCKTELRMKDEEIYLTDNGNYIIDCSFSSIQNPKQLHQTLNNIVGVVENGLFIHMVDVLISVNKQDEIIVDIAKNE</sequence>
<dbReference type="InterPro" id="IPR004788">
    <property type="entry name" value="Ribose5P_isomerase_type_A"/>
</dbReference>
<feature type="binding site" evidence="2">
    <location>
        <begin position="29"/>
        <end position="32"/>
    </location>
    <ligand>
        <name>substrate</name>
    </ligand>
</feature>
<dbReference type="CDD" id="cd01398">
    <property type="entry name" value="RPI_A"/>
    <property type="match status" value="1"/>
</dbReference>
<dbReference type="Gene3D" id="3.30.70.260">
    <property type="match status" value="1"/>
</dbReference>
<reference evidence="3 4" key="1">
    <citation type="submission" date="2024-03" db="EMBL/GenBank/DDBJ databases">
        <title>Human intestinal bacterial collection.</title>
        <authorList>
            <person name="Pauvert C."/>
            <person name="Hitch T.C.A."/>
            <person name="Clavel T."/>
        </authorList>
    </citation>
    <scope>NUCLEOTIDE SEQUENCE [LARGE SCALE GENOMIC DNA]</scope>
    <source>
        <strain evidence="3 4">CLA-SR-H024</strain>
    </source>
</reference>
<dbReference type="HAMAP" id="MF_00170">
    <property type="entry name" value="Rib_5P_isom_A"/>
    <property type="match status" value="1"/>
</dbReference>
<comment type="function">
    <text evidence="2">Catalyzes the reversible conversion of ribose-5-phosphate to ribulose 5-phosphate.</text>
</comment>
<evidence type="ECO:0000256" key="1">
    <source>
        <dbReference type="ARBA" id="ARBA00023235"/>
    </source>
</evidence>
<dbReference type="InterPro" id="IPR020672">
    <property type="entry name" value="Ribose5P_isomerase_typA_subgr"/>
</dbReference>
<keyword evidence="1 2" id="KW-0413">Isomerase</keyword>
<dbReference type="NCBIfam" id="NF001924">
    <property type="entry name" value="PRK00702.1"/>
    <property type="match status" value="1"/>
</dbReference>
<feature type="active site" description="Proton acceptor" evidence="2">
    <location>
        <position position="106"/>
    </location>
</feature>
<dbReference type="NCBIfam" id="TIGR00021">
    <property type="entry name" value="rpiA"/>
    <property type="match status" value="1"/>
</dbReference>